<evidence type="ECO:0000313" key="3">
    <source>
        <dbReference type="Proteomes" id="UP000377595"/>
    </source>
</evidence>
<dbReference type="RefSeq" id="WP_218038284.1">
    <property type="nucleotide sequence ID" value="NZ_BLAF01000013.1"/>
</dbReference>
<keyword evidence="1" id="KW-0472">Membrane</keyword>
<dbReference type="Proteomes" id="UP000377595">
    <property type="component" value="Unassembled WGS sequence"/>
</dbReference>
<evidence type="ECO:0000313" key="2">
    <source>
        <dbReference type="EMBL" id="GES19647.1"/>
    </source>
</evidence>
<feature type="transmembrane region" description="Helical" evidence="1">
    <location>
        <begin position="20"/>
        <end position="44"/>
    </location>
</feature>
<dbReference type="AlphaFoldDB" id="A0A5M3XDG6"/>
<sequence length="77" mass="8424">MIVPPVDLVSLPGVVVRPLVVAIAHLPILIVAFCAIPVWTMAVIRPATHGELAFRLLKELRTWSRDVIGAVHGAQRR</sequence>
<proteinExistence type="predicted"/>
<reference evidence="2 3" key="1">
    <citation type="submission" date="2019-10" db="EMBL/GenBank/DDBJ databases">
        <title>Whole genome shotgun sequence of Acrocarpospora pleiomorpha NBRC 16267.</title>
        <authorList>
            <person name="Ichikawa N."/>
            <person name="Kimura A."/>
            <person name="Kitahashi Y."/>
            <person name="Komaki H."/>
            <person name="Oguchi A."/>
        </authorList>
    </citation>
    <scope>NUCLEOTIDE SEQUENCE [LARGE SCALE GENOMIC DNA]</scope>
    <source>
        <strain evidence="2 3">NBRC 16267</strain>
    </source>
</reference>
<name>A0A5M3XDG6_9ACTN</name>
<gene>
    <name evidence="2" type="ORF">Aple_025430</name>
</gene>
<accession>A0A5M3XDG6</accession>
<evidence type="ECO:0000256" key="1">
    <source>
        <dbReference type="SAM" id="Phobius"/>
    </source>
</evidence>
<keyword evidence="3" id="KW-1185">Reference proteome</keyword>
<comment type="caution">
    <text evidence="2">The sequence shown here is derived from an EMBL/GenBank/DDBJ whole genome shotgun (WGS) entry which is preliminary data.</text>
</comment>
<keyword evidence="1" id="KW-1133">Transmembrane helix</keyword>
<organism evidence="2 3">
    <name type="scientific">Acrocarpospora pleiomorpha</name>
    <dbReference type="NCBI Taxonomy" id="90975"/>
    <lineage>
        <taxon>Bacteria</taxon>
        <taxon>Bacillati</taxon>
        <taxon>Actinomycetota</taxon>
        <taxon>Actinomycetes</taxon>
        <taxon>Streptosporangiales</taxon>
        <taxon>Streptosporangiaceae</taxon>
        <taxon>Acrocarpospora</taxon>
    </lineage>
</organism>
<protein>
    <submittedName>
        <fullName evidence="2">Uncharacterized protein</fullName>
    </submittedName>
</protein>
<dbReference type="EMBL" id="BLAF01000013">
    <property type="protein sequence ID" value="GES19647.1"/>
    <property type="molecule type" value="Genomic_DNA"/>
</dbReference>
<keyword evidence="1" id="KW-0812">Transmembrane</keyword>